<keyword evidence="6 10" id="KW-0472">Membrane</keyword>
<evidence type="ECO:0000256" key="5">
    <source>
        <dbReference type="ARBA" id="ARBA00022989"/>
    </source>
</evidence>
<feature type="transmembrane region" description="Helical" evidence="10">
    <location>
        <begin position="175"/>
        <end position="194"/>
    </location>
</feature>
<evidence type="ECO:0000256" key="3">
    <source>
        <dbReference type="ARBA" id="ARBA00022729"/>
    </source>
</evidence>
<dbReference type="EMBL" id="HE612864">
    <property type="protein sequence ID" value="CCE64732.1"/>
    <property type="molecule type" value="Genomic_DNA"/>
</dbReference>
<gene>
    <name evidence="12" type="primary">TPHA0I02280</name>
    <name evidence="12" type="ordered locus">TPHA_0I02280</name>
</gene>
<name>G8BXV4_TETPH</name>
<dbReference type="InterPro" id="IPR005595">
    <property type="entry name" value="TRAP_alpha"/>
</dbReference>
<feature type="chain" id="PRO_5003508761" description="Increased recombination centers protein 22" evidence="11">
    <location>
        <begin position="20"/>
        <end position="222"/>
    </location>
</feature>
<dbReference type="STRING" id="1071381.G8BXV4"/>
<feature type="signal peptide" evidence="11">
    <location>
        <begin position="1"/>
        <end position="19"/>
    </location>
</feature>
<dbReference type="RefSeq" id="XP_003687166.1">
    <property type="nucleotide sequence ID" value="XM_003687118.1"/>
</dbReference>
<evidence type="ECO:0000256" key="9">
    <source>
        <dbReference type="ARBA" id="ARBA00040085"/>
    </source>
</evidence>
<keyword evidence="13" id="KW-1185">Reference proteome</keyword>
<dbReference type="OMA" id="WLPETYK"/>
<dbReference type="AlphaFoldDB" id="G8BXV4"/>
<keyword evidence="2 10" id="KW-0812">Transmembrane</keyword>
<keyword evidence="4" id="KW-0256">Endoplasmic reticulum</keyword>
<evidence type="ECO:0000313" key="12">
    <source>
        <dbReference type="EMBL" id="CCE64732.1"/>
    </source>
</evidence>
<comment type="function">
    <text evidence="7">Is probably involved in a pathway contributing to genomic integrity.</text>
</comment>
<comment type="subcellular location">
    <subcellularLocation>
        <location evidence="1">Endoplasmic reticulum membrane</location>
        <topology evidence="1">Single-pass type I membrane protein</topology>
    </subcellularLocation>
</comment>
<accession>G8BXV4</accession>
<dbReference type="OrthoDB" id="1926781at2759"/>
<dbReference type="Pfam" id="PF03896">
    <property type="entry name" value="TRAP_alpha"/>
    <property type="match status" value="1"/>
</dbReference>
<evidence type="ECO:0000256" key="11">
    <source>
        <dbReference type="SAM" id="SignalP"/>
    </source>
</evidence>
<evidence type="ECO:0000256" key="1">
    <source>
        <dbReference type="ARBA" id="ARBA00004115"/>
    </source>
</evidence>
<organism evidence="12 13">
    <name type="scientific">Tetrapisispora phaffii (strain ATCC 24235 / CBS 4417 / NBRC 1672 / NRRL Y-8282 / UCD 70-5)</name>
    <name type="common">Yeast</name>
    <name type="synonym">Fabospora phaffii</name>
    <dbReference type="NCBI Taxonomy" id="1071381"/>
    <lineage>
        <taxon>Eukaryota</taxon>
        <taxon>Fungi</taxon>
        <taxon>Dikarya</taxon>
        <taxon>Ascomycota</taxon>
        <taxon>Saccharomycotina</taxon>
        <taxon>Saccharomycetes</taxon>
        <taxon>Saccharomycetales</taxon>
        <taxon>Saccharomycetaceae</taxon>
        <taxon>Tetrapisispora</taxon>
    </lineage>
</organism>
<reference evidence="12 13" key="1">
    <citation type="journal article" date="2011" name="Proc. Natl. Acad. Sci. U.S.A.">
        <title>Evolutionary erosion of yeast sex chromosomes by mating-type switching accidents.</title>
        <authorList>
            <person name="Gordon J.L."/>
            <person name="Armisen D."/>
            <person name="Proux-Wera E."/>
            <person name="Oheigeartaigh S.S."/>
            <person name="Byrne K.P."/>
            <person name="Wolfe K.H."/>
        </authorList>
    </citation>
    <scope>NUCLEOTIDE SEQUENCE [LARGE SCALE GENOMIC DNA]</scope>
    <source>
        <strain evidence="13">ATCC 24235 / CBS 4417 / NBRC 1672 / NRRL Y-8282 / UCD 70-5</strain>
    </source>
</reference>
<sequence>MQFFFLLWLAIINNIFVRAETANSTDFDNEISDDVSSNGREFINLNVTYTILEKPNANFTELLEFAPEQGLTLKYNLYNGEDSSVNIVGVSGNVYTYPDGYFAANITESAVDTIVVAFNETTTFQQGVRLALEEGRYFVEPIVIVEKDEQVLRVAVQPVMVEIVPLPLSFFNLEFLSILVALFAIIAGTYYFFIGKSTKVSKSKNAKPIKVDESWLPDNYKN</sequence>
<keyword evidence="3 11" id="KW-0732">Signal</keyword>
<keyword evidence="5 10" id="KW-1133">Transmembrane helix</keyword>
<evidence type="ECO:0000256" key="10">
    <source>
        <dbReference type="SAM" id="Phobius"/>
    </source>
</evidence>
<evidence type="ECO:0000256" key="2">
    <source>
        <dbReference type="ARBA" id="ARBA00022692"/>
    </source>
</evidence>
<evidence type="ECO:0000256" key="7">
    <source>
        <dbReference type="ARBA" id="ARBA00037565"/>
    </source>
</evidence>
<dbReference type="KEGG" id="tpf:TPHA_0I02280"/>
<proteinExistence type="inferred from homology"/>
<dbReference type="GO" id="GO:0005789">
    <property type="term" value="C:endoplasmic reticulum membrane"/>
    <property type="evidence" value="ECO:0007669"/>
    <property type="project" value="UniProtKB-SubCell"/>
</dbReference>
<dbReference type="HOGENOM" id="CLU_078554_1_0_1"/>
<dbReference type="eggNOG" id="ENOG502S3VP">
    <property type="taxonomic scope" value="Eukaryota"/>
</dbReference>
<dbReference type="Proteomes" id="UP000005666">
    <property type="component" value="Chromosome 9"/>
</dbReference>
<evidence type="ECO:0000256" key="8">
    <source>
        <dbReference type="ARBA" id="ARBA00038311"/>
    </source>
</evidence>
<evidence type="ECO:0000256" key="6">
    <source>
        <dbReference type="ARBA" id="ARBA00023136"/>
    </source>
</evidence>
<comment type="similarity">
    <text evidence="8">Belongs to the IRC22 family.</text>
</comment>
<evidence type="ECO:0000256" key="4">
    <source>
        <dbReference type="ARBA" id="ARBA00022824"/>
    </source>
</evidence>
<protein>
    <recommendedName>
        <fullName evidence="9">Increased recombination centers protein 22</fullName>
    </recommendedName>
</protein>
<evidence type="ECO:0000313" key="13">
    <source>
        <dbReference type="Proteomes" id="UP000005666"/>
    </source>
</evidence>
<dbReference type="GeneID" id="11534498"/>